<keyword evidence="3" id="KW-1185">Reference proteome</keyword>
<dbReference type="InterPro" id="IPR054189">
    <property type="entry name" value="DUF6894"/>
</dbReference>
<dbReference type="Pfam" id="PF21834">
    <property type="entry name" value="DUF6894"/>
    <property type="match status" value="1"/>
</dbReference>
<dbReference type="Proteomes" id="UP000009319">
    <property type="component" value="Unassembled WGS sequence"/>
</dbReference>
<name>K0PXF8_9HYPH</name>
<evidence type="ECO:0000313" key="3">
    <source>
        <dbReference type="Proteomes" id="UP000009319"/>
    </source>
</evidence>
<gene>
    <name evidence="2" type="ORF">BN77_1663</name>
</gene>
<organism evidence="2 3">
    <name type="scientific">Rhizobium mesoamericanum STM3625</name>
    <dbReference type="NCBI Taxonomy" id="1211777"/>
    <lineage>
        <taxon>Bacteria</taxon>
        <taxon>Pseudomonadati</taxon>
        <taxon>Pseudomonadota</taxon>
        <taxon>Alphaproteobacteria</taxon>
        <taxon>Hyphomicrobiales</taxon>
        <taxon>Rhizobiaceae</taxon>
        <taxon>Rhizobium/Agrobacterium group</taxon>
        <taxon>Rhizobium</taxon>
    </lineage>
</organism>
<dbReference type="EMBL" id="CANI01000006">
    <property type="protein sequence ID" value="CCM74529.1"/>
    <property type="molecule type" value="Genomic_DNA"/>
</dbReference>
<evidence type="ECO:0000259" key="1">
    <source>
        <dbReference type="Pfam" id="PF21834"/>
    </source>
</evidence>
<dbReference type="AlphaFoldDB" id="K0PXF8"/>
<proteinExistence type="predicted"/>
<protein>
    <recommendedName>
        <fullName evidence="1">DUF6894 domain-containing protein</fullName>
    </recommendedName>
</protein>
<evidence type="ECO:0000313" key="2">
    <source>
        <dbReference type="EMBL" id="CCM74529.1"/>
    </source>
</evidence>
<dbReference type="STRING" id="1211777.BN77_1663"/>
<accession>K0PXF8</accession>
<reference evidence="2 3" key="1">
    <citation type="journal article" date="2013" name="Genome Announc.">
        <title>Draft Genome Sequence of Rhizobium mesoamericanum STM3625, a Nitrogen-Fixing Symbiont of Mimosa pudica Isolated in French Guiana (South America).</title>
        <authorList>
            <person name="Moulin L."/>
            <person name="Mornico D."/>
            <person name="Melkonian R."/>
            <person name="Klonowska A."/>
        </authorList>
    </citation>
    <scope>NUCLEOTIDE SEQUENCE [LARGE SCALE GENOMIC DNA]</scope>
    <source>
        <strain evidence="2 3">STM3625</strain>
    </source>
</reference>
<dbReference type="eggNOG" id="ENOG5033MV8">
    <property type="taxonomic scope" value="Bacteria"/>
</dbReference>
<dbReference type="HOGENOM" id="CLU_163135_2_1_5"/>
<feature type="domain" description="DUF6894" evidence="1">
    <location>
        <begin position="15"/>
        <end position="83"/>
    </location>
</feature>
<sequence length="89" mass="10272">MSEQLDGRRSWVMTRYFFHIRDGDDLVEDTEGVELQDHASAREEAIRAAREMLAEKLLLGERIDGELFEVTDESGRVVETIPFKSVMKI</sequence>
<comment type="caution">
    <text evidence="2">The sequence shown here is derived from an EMBL/GenBank/DDBJ whole genome shotgun (WGS) entry which is preliminary data.</text>
</comment>